<dbReference type="Proteomes" id="UP000824165">
    <property type="component" value="Unassembled WGS sequence"/>
</dbReference>
<dbReference type="PANTHER" id="PTHR43085">
    <property type="entry name" value="HEXOKINASE FAMILY MEMBER"/>
    <property type="match status" value="1"/>
</dbReference>
<dbReference type="Gene3D" id="3.40.1190.20">
    <property type="match status" value="1"/>
</dbReference>
<reference evidence="7" key="1">
    <citation type="submission" date="2020-10" db="EMBL/GenBank/DDBJ databases">
        <authorList>
            <person name="Gilroy R."/>
        </authorList>
    </citation>
    <scope>NUCLEOTIDE SEQUENCE</scope>
    <source>
        <strain evidence="7">CHK181-108</strain>
    </source>
</reference>
<dbReference type="PANTHER" id="PTHR43085:SF1">
    <property type="entry name" value="PSEUDOURIDINE KINASE-RELATED"/>
    <property type="match status" value="1"/>
</dbReference>
<dbReference type="SUPFAM" id="SSF53613">
    <property type="entry name" value="Ribokinase-like"/>
    <property type="match status" value="1"/>
</dbReference>
<sequence>MPDITAVGELLIDFTPFKPAGKINGAAAYAQNPGGAPANVLAVISKYGGSAAMISKVGDDMFGRFLTDVLKSINVDTSGVAVDKLHNTTLAFVALDENGDRSFSFYRNFGADIYLEKADIPAELIKNSKIFHFGSLSFTNEPSRTAADYALEIARESGCVITFDPNYRELLWSDRKTAVSEILKRIKYADIIKVSKEEALMISGETDSAGAAVRISETGPSVVLVTDGANGVTYAYRGKTGFVPSIKVKAADTTGAGDIFFGTFIYEFLKTKKNPGELSETEIRNAVKSAVISSGLSTLESGAIPSIPKYEEIAKFEKR</sequence>
<dbReference type="Pfam" id="PF00294">
    <property type="entry name" value="PfkB"/>
    <property type="match status" value="1"/>
</dbReference>
<evidence type="ECO:0000256" key="5">
    <source>
        <dbReference type="ARBA" id="ARBA00022840"/>
    </source>
</evidence>
<comment type="similarity">
    <text evidence="1">Belongs to the carbohydrate kinase PfkB family.</text>
</comment>
<evidence type="ECO:0000313" key="8">
    <source>
        <dbReference type="Proteomes" id="UP000824165"/>
    </source>
</evidence>
<evidence type="ECO:0000256" key="1">
    <source>
        <dbReference type="ARBA" id="ARBA00010688"/>
    </source>
</evidence>
<evidence type="ECO:0000259" key="6">
    <source>
        <dbReference type="Pfam" id="PF00294"/>
    </source>
</evidence>
<keyword evidence="3" id="KW-0547">Nucleotide-binding</keyword>
<reference evidence="7" key="2">
    <citation type="journal article" date="2021" name="PeerJ">
        <title>Extensive microbial diversity within the chicken gut microbiome revealed by metagenomics and culture.</title>
        <authorList>
            <person name="Gilroy R."/>
            <person name="Ravi A."/>
            <person name="Getino M."/>
            <person name="Pursley I."/>
            <person name="Horton D.L."/>
            <person name="Alikhan N.F."/>
            <person name="Baker D."/>
            <person name="Gharbi K."/>
            <person name="Hall N."/>
            <person name="Watson M."/>
            <person name="Adriaenssens E.M."/>
            <person name="Foster-Nyarko E."/>
            <person name="Jarju S."/>
            <person name="Secka A."/>
            <person name="Antonio M."/>
            <person name="Oren A."/>
            <person name="Chaudhuri R.R."/>
            <person name="La Ragione R."/>
            <person name="Hildebrand F."/>
            <person name="Pallen M.J."/>
        </authorList>
    </citation>
    <scope>NUCLEOTIDE SEQUENCE</scope>
    <source>
        <strain evidence="7">CHK181-108</strain>
    </source>
</reference>
<dbReference type="InterPro" id="IPR050306">
    <property type="entry name" value="PfkB_Carbo_kinase"/>
</dbReference>
<dbReference type="CDD" id="cd01167">
    <property type="entry name" value="bac_FRK"/>
    <property type="match status" value="1"/>
</dbReference>
<comment type="caution">
    <text evidence="7">The sequence shown here is derived from an EMBL/GenBank/DDBJ whole genome shotgun (WGS) entry which is preliminary data.</text>
</comment>
<protein>
    <submittedName>
        <fullName evidence="7">Carbohydrate kinase</fullName>
    </submittedName>
</protein>
<keyword evidence="4 7" id="KW-0418">Kinase</keyword>
<dbReference type="GO" id="GO:0005524">
    <property type="term" value="F:ATP binding"/>
    <property type="evidence" value="ECO:0007669"/>
    <property type="project" value="UniProtKB-KW"/>
</dbReference>
<evidence type="ECO:0000256" key="2">
    <source>
        <dbReference type="ARBA" id="ARBA00022679"/>
    </source>
</evidence>
<dbReference type="InterPro" id="IPR011611">
    <property type="entry name" value="PfkB_dom"/>
</dbReference>
<accession>A0A9D1H0Y4</accession>
<dbReference type="EMBL" id="DVLU01000001">
    <property type="protein sequence ID" value="HIT84290.1"/>
    <property type="molecule type" value="Genomic_DNA"/>
</dbReference>
<keyword evidence="2" id="KW-0808">Transferase</keyword>
<dbReference type="GO" id="GO:0016301">
    <property type="term" value="F:kinase activity"/>
    <property type="evidence" value="ECO:0007669"/>
    <property type="project" value="UniProtKB-KW"/>
</dbReference>
<name>A0A9D1H0Y4_9FIRM</name>
<organism evidence="7 8">
    <name type="scientific">Candidatus Ornithomonoglobus intestinigallinarum</name>
    <dbReference type="NCBI Taxonomy" id="2840894"/>
    <lineage>
        <taxon>Bacteria</taxon>
        <taxon>Bacillati</taxon>
        <taxon>Bacillota</taxon>
        <taxon>Clostridia</taxon>
        <taxon>Candidatus Ornithomonoglobus</taxon>
    </lineage>
</organism>
<feature type="domain" description="Carbohydrate kinase PfkB" evidence="6">
    <location>
        <begin position="1"/>
        <end position="309"/>
    </location>
</feature>
<proteinExistence type="inferred from homology"/>
<evidence type="ECO:0000313" key="7">
    <source>
        <dbReference type="EMBL" id="HIT84290.1"/>
    </source>
</evidence>
<dbReference type="InterPro" id="IPR029056">
    <property type="entry name" value="Ribokinase-like"/>
</dbReference>
<evidence type="ECO:0000256" key="4">
    <source>
        <dbReference type="ARBA" id="ARBA00022777"/>
    </source>
</evidence>
<gene>
    <name evidence="7" type="ORF">IAA60_00120</name>
</gene>
<dbReference type="AlphaFoldDB" id="A0A9D1H0Y4"/>
<evidence type="ECO:0000256" key="3">
    <source>
        <dbReference type="ARBA" id="ARBA00022741"/>
    </source>
</evidence>
<keyword evidence="5" id="KW-0067">ATP-binding</keyword>